<sequence length="416" mass="46090">MAWRQPSQRIQELIRRGAWIALNPSREWLEEFDRATLSAFPPISDDPGLAAVVTRSNRANLVYFASALLRTPGAPVAPNLSSETLRMARDLVRRGLDVSALEVYRVGHNVAWRRWIEIAFELTADPQELRELLDLAFRSANEFVDGTLAGITAQMQAEYDALTQDVNVERRRIVDLVLERAAIKPERAEAQLNYLFDPSHTAAIIWSAESDDDSTRLDEVVNAYIQAVFKDAAAKPHPLIVLAGVSTRWVWVGDAAPVDAERIRAIVQDAPDVRIAIGGPAAGIDGFRRSHREALTTQRMVARLRSTQQVAIFAEVEMVALLTENPIGANEFIRATLGDFESASPALHNTVLTYLTAASNASRAAKLLYTHRNTLLHRLDAAQRLLPRPLEESALEVAIALKALPWRGPQSGDYSD</sequence>
<evidence type="ECO:0000259" key="2">
    <source>
        <dbReference type="Pfam" id="PF13556"/>
    </source>
</evidence>
<organism evidence="4 5">
    <name type="scientific">Mycobacterium asiaticum</name>
    <dbReference type="NCBI Taxonomy" id="1790"/>
    <lineage>
        <taxon>Bacteria</taxon>
        <taxon>Bacillati</taxon>
        <taxon>Actinomycetota</taxon>
        <taxon>Actinomycetes</taxon>
        <taxon>Mycobacteriales</taxon>
        <taxon>Mycobacteriaceae</taxon>
        <taxon>Mycobacterium</taxon>
    </lineage>
</organism>
<evidence type="ECO:0000259" key="3">
    <source>
        <dbReference type="Pfam" id="PF17853"/>
    </source>
</evidence>
<gene>
    <name evidence="4" type="ORF">A5634_00790</name>
</gene>
<feature type="domain" description="PucR C-terminal helix-turn-helix" evidence="2">
    <location>
        <begin position="347"/>
        <end position="403"/>
    </location>
</feature>
<evidence type="ECO:0000256" key="1">
    <source>
        <dbReference type="ARBA" id="ARBA00006754"/>
    </source>
</evidence>
<dbReference type="AlphaFoldDB" id="A0A1A3P9V4"/>
<name>A0A1A3P9V4_MYCAS</name>
<dbReference type="InterPro" id="IPR051448">
    <property type="entry name" value="CdaR-like_regulators"/>
</dbReference>
<comment type="caution">
    <text evidence="4">The sequence shown here is derived from an EMBL/GenBank/DDBJ whole genome shotgun (WGS) entry which is preliminary data.</text>
</comment>
<evidence type="ECO:0000313" key="4">
    <source>
        <dbReference type="EMBL" id="OBK31013.1"/>
    </source>
</evidence>
<dbReference type="PANTHER" id="PTHR33744:SF1">
    <property type="entry name" value="DNA-BINDING TRANSCRIPTIONAL ACTIVATOR ADER"/>
    <property type="match status" value="1"/>
</dbReference>
<dbReference type="InterPro" id="IPR025736">
    <property type="entry name" value="PucR_C-HTH_dom"/>
</dbReference>
<evidence type="ECO:0000313" key="5">
    <source>
        <dbReference type="Proteomes" id="UP000093928"/>
    </source>
</evidence>
<dbReference type="EMBL" id="LZLS01000013">
    <property type="protein sequence ID" value="OBK31013.1"/>
    <property type="molecule type" value="Genomic_DNA"/>
</dbReference>
<dbReference type="Pfam" id="PF13556">
    <property type="entry name" value="HTH_30"/>
    <property type="match status" value="1"/>
</dbReference>
<dbReference type="PANTHER" id="PTHR33744">
    <property type="entry name" value="CARBOHYDRATE DIACID REGULATOR"/>
    <property type="match status" value="1"/>
</dbReference>
<dbReference type="Proteomes" id="UP000093928">
    <property type="component" value="Unassembled WGS sequence"/>
</dbReference>
<accession>A0A1A3P9V4</accession>
<comment type="similarity">
    <text evidence="1">Belongs to the CdaR family.</text>
</comment>
<dbReference type="InterPro" id="IPR041522">
    <property type="entry name" value="CdaR_GGDEF"/>
</dbReference>
<proteinExistence type="inferred from homology"/>
<reference evidence="4 5" key="1">
    <citation type="submission" date="2016-06" db="EMBL/GenBank/DDBJ databases">
        <authorList>
            <person name="Kjaerup R.B."/>
            <person name="Dalgaard T.S."/>
            <person name="Juul-Madsen H.R."/>
        </authorList>
    </citation>
    <scope>NUCLEOTIDE SEQUENCE [LARGE SCALE GENOMIC DNA]</scope>
    <source>
        <strain evidence="4 5">1165133.8</strain>
    </source>
</reference>
<dbReference type="Gene3D" id="1.10.10.2840">
    <property type="entry name" value="PucR C-terminal helix-turn-helix domain"/>
    <property type="match status" value="1"/>
</dbReference>
<protein>
    <submittedName>
        <fullName evidence="4">Transcriptional regulator</fullName>
    </submittedName>
</protein>
<feature type="domain" description="CdaR GGDEF-like" evidence="3">
    <location>
        <begin position="188"/>
        <end position="300"/>
    </location>
</feature>
<dbReference type="OrthoDB" id="3663486at2"/>
<dbReference type="RefSeq" id="WP_065142419.1">
    <property type="nucleotide sequence ID" value="NZ_LZLS01000013.1"/>
</dbReference>
<dbReference type="Pfam" id="PF17853">
    <property type="entry name" value="GGDEF_2"/>
    <property type="match status" value="1"/>
</dbReference>
<dbReference type="InterPro" id="IPR042070">
    <property type="entry name" value="PucR_C-HTH_sf"/>
</dbReference>